<dbReference type="EC" id="2.7.8.7" evidence="13"/>
<feature type="binding site" evidence="13">
    <location>
        <position position="47"/>
    </location>
    <ligand>
        <name>Mg(2+)</name>
        <dbReference type="ChEBI" id="CHEBI:18420"/>
    </ligand>
</feature>
<reference evidence="15 16" key="1">
    <citation type="submission" date="2021-03" db="EMBL/GenBank/DDBJ databases">
        <title>Thermosipho ferrireducens sp.nov., an anaerobic thermophilic iron-reducing bacterium isolated from a deep-sea hydrothermal sulfide deposits.</title>
        <authorList>
            <person name="Zeng X."/>
            <person name="Chen Y."/>
            <person name="Shao Z."/>
        </authorList>
    </citation>
    <scope>NUCLEOTIDE SEQUENCE [LARGE SCALE GENOMIC DNA]</scope>
    <source>
        <strain evidence="15 16">JL129W03</strain>
    </source>
</reference>
<comment type="catalytic activity">
    <reaction evidence="13">
        <text>apo-[ACP] + CoA = holo-[ACP] + adenosine 3',5'-bisphosphate + H(+)</text>
        <dbReference type="Rhea" id="RHEA:12068"/>
        <dbReference type="Rhea" id="RHEA-COMP:9685"/>
        <dbReference type="Rhea" id="RHEA-COMP:9690"/>
        <dbReference type="ChEBI" id="CHEBI:15378"/>
        <dbReference type="ChEBI" id="CHEBI:29999"/>
        <dbReference type="ChEBI" id="CHEBI:57287"/>
        <dbReference type="ChEBI" id="CHEBI:58343"/>
        <dbReference type="ChEBI" id="CHEBI:64479"/>
        <dbReference type="EC" id="2.7.8.7"/>
    </reaction>
</comment>
<keyword evidence="7 13" id="KW-0276">Fatty acid metabolism</keyword>
<keyword evidence="13" id="KW-0963">Cytoplasm</keyword>
<dbReference type="SUPFAM" id="SSF56214">
    <property type="entry name" value="4'-phosphopantetheinyl transferase"/>
    <property type="match status" value="1"/>
</dbReference>
<comment type="pathway">
    <text evidence="1">Cofactor biosynthesis; tetrahydrofolate biosynthesis; 2-amino-4-hydroxy-6-hydroxymethyl-7,8-dihydropteridine diphosphate from 7,8-dihydroneopterin triphosphate: step 4/4.</text>
</comment>
<dbReference type="InterPro" id="IPR004568">
    <property type="entry name" value="Ppantetheine-prot_Trfase_dom"/>
</dbReference>
<evidence type="ECO:0000256" key="11">
    <source>
        <dbReference type="ARBA" id="ARBA00023098"/>
    </source>
</evidence>
<dbReference type="GO" id="GO:0003848">
    <property type="term" value="F:2-amino-4-hydroxy-6-hydroxymethyldihydropteridine diphosphokinase activity"/>
    <property type="evidence" value="ECO:0007669"/>
    <property type="project" value="UniProtKB-EC"/>
</dbReference>
<evidence type="ECO:0000256" key="3">
    <source>
        <dbReference type="ARBA" id="ARBA00022679"/>
    </source>
</evidence>
<evidence type="ECO:0000256" key="1">
    <source>
        <dbReference type="ARBA" id="ARBA00005051"/>
    </source>
</evidence>
<evidence type="ECO:0000256" key="7">
    <source>
        <dbReference type="ARBA" id="ARBA00022832"/>
    </source>
</evidence>
<evidence type="ECO:0000259" key="14">
    <source>
        <dbReference type="PROSITE" id="PS00794"/>
    </source>
</evidence>
<evidence type="ECO:0000256" key="12">
    <source>
        <dbReference type="ARBA" id="ARBA00023160"/>
    </source>
</evidence>
<keyword evidence="5" id="KW-0547">Nucleotide-binding</keyword>
<dbReference type="Pfam" id="PF01648">
    <property type="entry name" value="ACPS"/>
    <property type="match status" value="1"/>
</dbReference>
<protein>
    <recommendedName>
        <fullName evidence="13">Holo-[acyl-carrier-protein] synthase</fullName>
        <shortName evidence="13">Holo-ACP synthase</shortName>
        <ecNumber evidence="13">2.7.8.7</ecNumber>
    </recommendedName>
    <alternativeName>
        <fullName evidence="13">4'-phosphopantetheinyl transferase AcpS</fullName>
    </alternativeName>
</protein>
<comment type="cofactor">
    <cofactor evidence="13">
        <name>Mg(2+)</name>
        <dbReference type="ChEBI" id="CHEBI:18420"/>
    </cofactor>
</comment>
<dbReference type="CDD" id="cd00483">
    <property type="entry name" value="HPPK"/>
    <property type="match status" value="1"/>
</dbReference>
<dbReference type="InterPro" id="IPR008278">
    <property type="entry name" value="4-PPantetheinyl_Trfase_dom"/>
</dbReference>
<dbReference type="RefSeq" id="WP_207566857.1">
    <property type="nucleotide sequence ID" value="NZ_CP071446.1"/>
</dbReference>
<comment type="function">
    <text evidence="13">Transfers the 4'-phosphopantetheine moiety from coenzyme A to a Ser of acyl-carrier-protein.</text>
</comment>
<keyword evidence="9 13" id="KW-0460">Magnesium</keyword>
<evidence type="ECO:0000256" key="4">
    <source>
        <dbReference type="ARBA" id="ARBA00022723"/>
    </source>
</evidence>
<evidence type="ECO:0000256" key="9">
    <source>
        <dbReference type="ARBA" id="ARBA00022842"/>
    </source>
</evidence>
<dbReference type="SUPFAM" id="SSF55083">
    <property type="entry name" value="6-hydroxymethyl-7,8-dihydropterin pyrophosphokinase, HPPK"/>
    <property type="match status" value="1"/>
</dbReference>
<evidence type="ECO:0000256" key="8">
    <source>
        <dbReference type="ARBA" id="ARBA00022840"/>
    </source>
</evidence>
<keyword evidence="6" id="KW-0418">Kinase</keyword>
<evidence type="ECO:0000256" key="6">
    <source>
        <dbReference type="ARBA" id="ARBA00022777"/>
    </source>
</evidence>
<dbReference type="EMBL" id="CP071446">
    <property type="protein sequence ID" value="QTA38136.1"/>
    <property type="molecule type" value="Genomic_DNA"/>
</dbReference>
<dbReference type="PROSITE" id="PS00794">
    <property type="entry name" value="HPPK"/>
    <property type="match status" value="1"/>
</dbReference>
<feature type="domain" description="7,8-dihydro-6-hydroxymethylpterin-pyrophosphokinase" evidence="14">
    <location>
        <begin position="195"/>
        <end position="206"/>
    </location>
</feature>
<keyword evidence="3 13" id="KW-0808">Transferase</keyword>
<dbReference type="InterPro" id="IPR002582">
    <property type="entry name" value="ACPS"/>
</dbReference>
<dbReference type="PANTHER" id="PTHR43071:SF1">
    <property type="entry name" value="2-AMINO-4-HYDROXY-6-HYDROXYMETHYLDIHYDROPTERIDINE PYROPHOSPHOKINASE"/>
    <property type="match status" value="1"/>
</dbReference>
<dbReference type="PANTHER" id="PTHR43071">
    <property type="entry name" value="2-AMINO-4-HYDROXY-6-HYDROXYMETHYLDIHYDROPTERIDINE PYROPHOSPHOKINASE"/>
    <property type="match status" value="1"/>
</dbReference>
<organism evidence="15 16">
    <name type="scientific">Thermosipho ferrireducens</name>
    <dbReference type="NCBI Taxonomy" id="2571116"/>
    <lineage>
        <taxon>Bacteria</taxon>
        <taxon>Thermotogati</taxon>
        <taxon>Thermotogota</taxon>
        <taxon>Thermotogae</taxon>
        <taxon>Thermotogales</taxon>
        <taxon>Fervidobacteriaceae</taxon>
        <taxon>Thermosipho</taxon>
    </lineage>
</organism>
<evidence type="ECO:0000256" key="13">
    <source>
        <dbReference type="HAMAP-Rule" id="MF_00101"/>
    </source>
</evidence>
<evidence type="ECO:0000256" key="2">
    <source>
        <dbReference type="ARBA" id="ARBA00022516"/>
    </source>
</evidence>
<dbReference type="Gene3D" id="3.30.70.560">
    <property type="entry name" value="7,8-Dihydro-6-hydroxymethylpterin-pyrophosphokinase HPPK"/>
    <property type="match status" value="1"/>
</dbReference>
<keyword evidence="11 13" id="KW-0443">Lipid metabolism</keyword>
<keyword evidence="12 13" id="KW-0275">Fatty acid biosynthesis</keyword>
<dbReference type="Gene3D" id="3.90.470.20">
    <property type="entry name" value="4'-phosphopantetheinyl transferase domain"/>
    <property type="match status" value="1"/>
</dbReference>
<dbReference type="Pfam" id="PF01288">
    <property type="entry name" value="HPPK"/>
    <property type="match status" value="1"/>
</dbReference>
<dbReference type="NCBIfam" id="TIGR01498">
    <property type="entry name" value="folK"/>
    <property type="match status" value="1"/>
</dbReference>
<evidence type="ECO:0000256" key="10">
    <source>
        <dbReference type="ARBA" id="ARBA00022909"/>
    </source>
</evidence>
<comment type="similarity">
    <text evidence="13">Belongs to the P-Pant transferase superfamily. AcpS family.</text>
</comment>
<keyword evidence="4 13" id="KW-0479">Metal-binding</keyword>
<dbReference type="HAMAP" id="MF_00101">
    <property type="entry name" value="AcpS"/>
    <property type="match status" value="1"/>
</dbReference>
<evidence type="ECO:0000313" key="15">
    <source>
        <dbReference type="EMBL" id="QTA38136.1"/>
    </source>
</evidence>
<sequence length="279" mass="32091">MITGIGTDITRISRVNFRIGKRVLTEKEKIARKNNAQYIAGRFSLKESFFKALGKGIGSHSFKDISFLNNSEGKPYLVLHKDFEGFNFCHVSLSHDDYAFSTVILEKLEGKIFLALGSNIGNKEENLTKALELLKDAGITILTVSNIYETKPYGFTQQDNFFNIVVEVETHLSPMQLLKTVLSIEKKMGRKREIKWGPRNIDIDILFYGNLVVELDNLTIPHYDFENRNFFIVPMNEIAPSYKHPVTNISIKDYYENLDKKDQEVKNWTLKNLKVLKSK</sequence>
<gene>
    <name evidence="15" type="primary">folK</name>
    <name evidence="13" type="synonym">acpS</name>
    <name evidence="15" type="ORF">JYK00_00915</name>
</gene>
<evidence type="ECO:0000313" key="16">
    <source>
        <dbReference type="Proteomes" id="UP000671862"/>
    </source>
</evidence>
<keyword evidence="10" id="KW-0289">Folate biosynthesis</keyword>
<dbReference type="Proteomes" id="UP000671862">
    <property type="component" value="Chromosome"/>
</dbReference>
<dbReference type="NCBIfam" id="TIGR00556">
    <property type="entry name" value="pantethn_trn"/>
    <property type="match status" value="1"/>
</dbReference>
<comment type="subcellular location">
    <subcellularLocation>
        <location evidence="13">Cytoplasm</location>
    </subcellularLocation>
</comment>
<proteinExistence type="inferred from homology"/>
<dbReference type="InterPro" id="IPR037143">
    <property type="entry name" value="4-PPantetheinyl_Trfase_dom_sf"/>
</dbReference>
<feature type="binding site" evidence="13">
    <location>
        <position position="8"/>
    </location>
    <ligand>
        <name>Mg(2+)</name>
        <dbReference type="ChEBI" id="CHEBI:18420"/>
    </ligand>
</feature>
<dbReference type="InterPro" id="IPR000550">
    <property type="entry name" value="Hppk"/>
</dbReference>
<keyword evidence="16" id="KW-1185">Reference proteome</keyword>
<name>A0ABX7S8H9_9BACT</name>
<accession>A0ABX7S8H9</accession>
<keyword evidence="2 13" id="KW-0444">Lipid biosynthesis</keyword>
<dbReference type="NCBIfam" id="TIGR00516">
    <property type="entry name" value="acpS"/>
    <property type="match status" value="1"/>
</dbReference>
<dbReference type="InterPro" id="IPR035907">
    <property type="entry name" value="Hppk_sf"/>
</dbReference>
<keyword evidence="8" id="KW-0067">ATP-binding</keyword>
<evidence type="ECO:0000256" key="5">
    <source>
        <dbReference type="ARBA" id="ARBA00022741"/>
    </source>
</evidence>